<accession>A0A8S1F5Q7</accession>
<evidence type="ECO:0008006" key="4">
    <source>
        <dbReference type="Google" id="ProtNLM"/>
    </source>
</evidence>
<keyword evidence="1" id="KW-0812">Transmembrane</keyword>
<keyword evidence="3" id="KW-1185">Reference proteome</keyword>
<dbReference type="EMBL" id="CADEPM010000005">
    <property type="protein sequence ID" value="CAB3406117.1"/>
    <property type="molecule type" value="Genomic_DNA"/>
</dbReference>
<dbReference type="AlphaFoldDB" id="A0A8S1F5Q7"/>
<dbReference type="Proteomes" id="UP000494206">
    <property type="component" value="Unassembled WGS sequence"/>
</dbReference>
<gene>
    <name evidence="2" type="ORF">CBOVIS_LOCUS8232</name>
</gene>
<dbReference type="Gene3D" id="2.10.25.10">
    <property type="entry name" value="Laminin"/>
    <property type="match status" value="1"/>
</dbReference>
<evidence type="ECO:0000313" key="2">
    <source>
        <dbReference type="EMBL" id="CAB3406117.1"/>
    </source>
</evidence>
<feature type="transmembrane region" description="Helical" evidence="1">
    <location>
        <begin position="281"/>
        <end position="299"/>
    </location>
</feature>
<evidence type="ECO:0000313" key="3">
    <source>
        <dbReference type="Proteomes" id="UP000494206"/>
    </source>
</evidence>
<keyword evidence="1" id="KW-0472">Membrane</keyword>
<organism evidence="2 3">
    <name type="scientific">Caenorhabditis bovis</name>
    <dbReference type="NCBI Taxonomy" id="2654633"/>
    <lineage>
        <taxon>Eukaryota</taxon>
        <taxon>Metazoa</taxon>
        <taxon>Ecdysozoa</taxon>
        <taxon>Nematoda</taxon>
        <taxon>Chromadorea</taxon>
        <taxon>Rhabditida</taxon>
        <taxon>Rhabditina</taxon>
        <taxon>Rhabditomorpha</taxon>
        <taxon>Rhabditoidea</taxon>
        <taxon>Rhabditidae</taxon>
        <taxon>Peloderinae</taxon>
        <taxon>Caenorhabditis</taxon>
    </lineage>
</organism>
<dbReference type="CDD" id="cd00054">
    <property type="entry name" value="EGF_CA"/>
    <property type="match status" value="1"/>
</dbReference>
<evidence type="ECO:0000256" key="1">
    <source>
        <dbReference type="SAM" id="Phobius"/>
    </source>
</evidence>
<comment type="caution">
    <text evidence="2">The sequence shown here is derived from an EMBL/GenBank/DDBJ whole genome shotgun (WGS) entry which is preliminary data.</text>
</comment>
<sequence>MMPTDGSSKLWAWLEMQKWNRMEENGLSRRLDERGMRNNLRGFQTNGSIFRRKSIQNTLDVITILALFFLKELENKEAEQFRSFILPKTPADVTFNDTIATLKKLFNQTKSLARLRYELFSVKFDGVDRNDYTALVKRRFASAQWNQLLPDQAECLLWIIGLHASEHLDLRIWALRELELNPELKLTELTDRLDGIASCHTKQSATAVTRRDISQKYVAKDNHATNWPNSDACTKENEVCVNSVGSFRCDCAADHKRDDKNNCVLDIEAPPYRSIVPPDQLLRFISMSSLVFIITFVVWYRSPLLYVLTAIAVVALILVDLYINPQSVPDEAKRFLGY</sequence>
<name>A0A8S1F5Q7_9PELO</name>
<reference evidence="2 3" key="1">
    <citation type="submission" date="2020-04" db="EMBL/GenBank/DDBJ databases">
        <authorList>
            <person name="Laetsch R D."/>
            <person name="Stevens L."/>
            <person name="Kumar S."/>
            <person name="Blaxter L. M."/>
        </authorList>
    </citation>
    <scope>NUCLEOTIDE SEQUENCE [LARGE SCALE GENOMIC DNA]</scope>
</reference>
<feature type="transmembrane region" description="Helical" evidence="1">
    <location>
        <begin position="305"/>
        <end position="323"/>
    </location>
</feature>
<proteinExistence type="predicted"/>
<dbReference type="OrthoDB" id="19903at2759"/>
<protein>
    <recommendedName>
        <fullName evidence="4">EGF-like domain-containing protein</fullName>
    </recommendedName>
</protein>
<keyword evidence="1" id="KW-1133">Transmembrane helix</keyword>